<evidence type="ECO:0000256" key="6">
    <source>
        <dbReference type="SAM" id="Phobius"/>
    </source>
</evidence>
<reference evidence="9" key="1">
    <citation type="submission" date="2016-06" db="UniProtKB">
        <authorList>
            <consortium name="WormBaseParasite"/>
        </authorList>
    </citation>
    <scope>IDENTIFICATION</scope>
</reference>
<gene>
    <name evidence="7" type="ORF">GPUH_LOCUS12564</name>
</gene>
<evidence type="ECO:0000256" key="4">
    <source>
        <dbReference type="ARBA" id="ARBA00022989"/>
    </source>
</evidence>
<reference evidence="7 8" key="2">
    <citation type="submission" date="2018-11" db="EMBL/GenBank/DDBJ databases">
        <authorList>
            <consortium name="Pathogen Informatics"/>
        </authorList>
    </citation>
    <scope>NUCLEOTIDE SEQUENCE [LARGE SCALE GENOMIC DNA]</scope>
</reference>
<dbReference type="OrthoDB" id="2802411at2759"/>
<dbReference type="InterPro" id="IPR000612">
    <property type="entry name" value="PMP3"/>
</dbReference>
<feature type="transmembrane region" description="Helical" evidence="6">
    <location>
        <begin position="78"/>
        <end position="97"/>
    </location>
</feature>
<dbReference type="Pfam" id="PF01679">
    <property type="entry name" value="Pmp3"/>
    <property type="match status" value="1"/>
</dbReference>
<evidence type="ECO:0000256" key="3">
    <source>
        <dbReference type="ARBA" id="ARBA00022692"/>
    </source>
</evidence>
<evidence type="ECO:0000256" key="5">
    <source>
        <dbReference type="ARBA" id="ARBA00023136"/>
    </source>
</evidence>
<keyword evidence="3 6" id="KW-0812">Transmembrane</keyword>
<dbReference type="WBParaSite" id="GPUH_0001257801-mRNA-1">
    <property type="protein sequence ID" value="GPUH_0001257801-mRNA-1"/>
    <property type="gene ID" value="GPUH_0001257801"/>
</dbReference>
<proteinExistence type="inferred from homology"/>
<keyword evidence="4 6" id="KW-1133">Transmembrane helix</keyword>
<evidence type="ECO:0000313" key="7">
    <source>
        <dbReference type="EMBL" id="VDN20668.1"/>
    </source>
</evidence>
<comment type="similarity">
    <text evidence="2">Belongs to the UPF0057 (PMP3) family.</text>
</comment>
<evidence type="ECO:0000313" key="8">
    <source>
        <dbReference type="Proteomes" id="UP000271098"/>
    </source>
</evidence>
<accession>A0A183DV23</accession>
<dbReference type="Proteomes" id="UP000271098">
    <property type="component" value="Unassembled WGS sequence"/>
</dbReference>
<dbReference type="EMBL" id="UYRT01079414">
    <property type="protein sequence ID" value="VDN20668.1"/>
    <property type="molecule type" value="Genomic_DNA"/>
</dbReference>
<evidence type="ECO:0000313" key="9">
    <source>
        <dbReference type="WBParaSite" id="GPUH_0001257801-mRNA-1"/>
    </source>
</evidence>
<keyword evidence="5 6" id="KW-0472">Membrane</keyword>
<dbReference type="AlphaFoldDB" id="A0A183DV23"/>
<evidence type="ECO:0000256" key="2">
    <source>
        <dbReference type="ARBA" id="ARBA00009530"/>
    </source>
</evidence>
<protein>
    <submittedName>
        <fullName evidence="7 9">Uncharacterized protein</fullName>
    </submittedName>
</protein>
<sequence>MISNYRTKAAFYNFCTFGSNLSETDPEKDYDLQRQQQLQQQQQSLISGRVSTDVNKIIEPLAIWHHDRGCSCNVCLNIILLFIFVIPSIIHAIYYCYMRD</sequence>
<keyword evidence="8" id="KW-1185">Reference proteome</keyword>
<evidence type="ECO:0000256" key="1">
    <source>
        <dbReference type="ARBA" id="ARBA00004370"/>
    </source>
</evidence>
<dbReference type="GO" id="GO:0016020">
    <property type="term" value="C:membrane"/>
    <property type="evidence" value="ECO:0007669"/>
    <property type="project" value="UniProtKB-SubCell"/>
</dbReference>
<organism evidence="9">
    <name type="scientific">Gongylonema pulchrum</name>
    <dbReference type="NCBI Taxonomy" id="637853"/>
    <lineage>
        <taxon>Eukaryota</taxon>
        <taxon>Metazoa</taxon>
        <taxon>Ecdysozoa</taxon>
        <taxon>Nematoda</taxon>
        <taxon>Chromadorea</taxon>
        <taxon>Rhabditida</taxon>
        <taxon>Spirurina</taxon>
        <taxon>Spiruromorpha</taxon>
        <taxon>Spiruroidea</taxon>
        <taxon>Gongylonematidae</taxon>
        <taxon>Gongylonema</taxon>
    </lineage>
</organism>
<name>A0A183DV23_9BILA</name>
<comment type="subcellular location">
    <subcellularLocation>
        <location evidence="1">Membrane</location>
    </subcellularLocation>
</comment>